<keyword evidence="2" id="KW-1185">Reference proteome</keyword>
<evidence type="ECO:0000313" key="2">
    <source>
        <dbReference type="Proteomes" id="UP000722121"/>
    </source>
</evidence>
<reference evidence="1 2" key="1">
    <citation type="submission" date="2021-02" db="EMBL/GenBank/DDBJ databases">
        <title>Activity-based single-cell genomes from oceanic crustal fluid captures similar information to metagenomic and metatranscriptomic surveys with orders of magnitude less sampling.</title>
        <authorList>
            <person name="D'Angelo T.S."/>
            <person name="Orcutt B.N."/>
        </authorList>
    </citation>
    <scope>NUCLEOTIDE SEQUENCE [LARGE SCALE GENOMIC DNA]</scope>
    <source>
        <strain evidence="1">AH-315-G07</strain>
    </source>
</reference>
<accession>A0ABS3ARC7</accession>
<evidence type="ECO:0000313" key="1">
    <source>
        <dbReference type="EMBL" id="MBN4066913.1"/>
    </source>
</evidence>
<sequence>MAKKITIDLRTAPLFGPSCKCLEMFEDFRYRGYQIDLIAKEWANDCKGSGVVYDKEKGEFQKGSSLFLWDPKQHPVDFYENLVVSTFENVHYAHVKEKKDLFSKIGRACKRLFSPTVFTHYDWASRYMEPLELVRYHQQSVDRLLGNKGIKAKLQYLYFLLYLKIFRHLKPYADSKGFRYRLHPNLLTEEVESIIQEAKSHQVPYVLVSANWDDRKQFEKQDDRLRGILYDELEFNNMVRYVRRLDEYAQEGKLRFVLASKKAADWDKVIKSDFLDLRNFERLGLSLSQTIYILQEISSITINWPSTFAIWMTACSSILHLTWRDNKDTAAWARNNLHKHHPEHVLDQLGIKLRTKEHYKVNC</sequence>
<dbReference type="EMBL" id="JAFITR010000038">
    <property type="protein sequence ID" value="MBN4066913.1"/>
    <property type="molecule type" value="Genomic_DNA"/>
</dbReference>
<gene>
    <name evidence="1" type="ORF">JYU14_02400</name>
</gene>
<protein>
    <submittedName>
        <fullName evidence="1">Uncharacterized protein</fullName>
    </submittedName>
</protein>
<proteinExistence type="predicted"/>
<comment type="caution">
    <text evidence="1">The sequence shown here is derived from an EMBL/GenBank/DDBJ whole genome shotgun (WGS) entry which is preliminary data.</text>
</comment>
<name>A0ABS3ARC7_9BACT</name>
<organism evidence="1 2">
    <name type="scientific">Simkania negevensis</name>
    <dbReference type="NCBI Taxonomy" id="83561"/>
    <lineage>
        <taxon>Bacteria</taxon>
        <taxon>Pseudomonadati</taxon>
        <taxon>Chlamydiota</taxon>
        <taxon>Chlamydiia</taxon>
        <taxon>Parachlamydiales</taxon>
        <taxon>Simkaniaceae</taxon>
        <taxon>Simkania</taxon>
    </lineage>
</organism>
<dbReference type="Proteomes" id="UP000722121">
    <property type="component" value="Unassembled WGS sequence"/>
</dbReference>